<dbReference type="GO" id="GO:0005886">
    <property type="term" value="C:plasma membrane"/>
    <property type="evidence" value="ECO:0007669"/>
    <property type="project" value="TreeGrafter"/>
</dbReference>
<dbReference type="Gene3D" id="3.30.2090.10">
    <property type="entry name" value="Multidrug efflux transporter AcrB TolC docking domain, DN and DC subdomains"/>
    <property type="match status" value="2"/>
</dbReference>
<dbReference type="PANTHER" id="PTHR32063">
    <property type="match status" value="1"/>
</dbReference>
<dbReference type="Gene3D" id="1.20.1640.10">
    <property type="entry name" value="Multidrug efflux transporter AcrB transmembrane domain"/>
    <property type="match status" value="2"/>
</dbReference>
<feature type="transmembrane region" description="Helical" evidence="1">
    <location>
        <begin position="946"/>
        <end position="970"/>
    </location>
</feature>
<sequence length="1062" mass="115130">MDNRNPNGGTVQEHPYDWNAKLVRYFLHNSRLVWVIIAAIVIGGIFALMNFQRQGFPQVAPKIVLVQTIFPGATAEEMERQVTGVVEAAVKDVKGLKETSSTSANSFSNVIVMLDESVSLDTAVQDVQSKIQAVQASLPSDAEAPKVQTFSTSGPSFIFGITHESQDLDTIRKSADTVVQDLSDVAGVKSVALGAEAPERIVISFDPAKMAQAGVTLDVLQLALQGANVNFPAGTLDLDNQTQSVVTIGAYAKLEDISNLFVGVNQKTRQPIRVQDIAEVKRGYEEDQQIDRFGYIDNGELVGRPGVLVNIEVTSDADVIKTKAAVDEHLEEMRADGKLDGVTVAELSNVARDTENQIGEIVNGAVGTTKNLYLLGGIQLLFIAMLLFVNWRAAVVAALAIPLSVLFTFMALAVTGTELNTIVLFSMILVLGLIVDPAIIMVESIQRYHDLKYGAKDAVLESGRRYGASLFMAVLASMIVFMPFGVVSGIFGEMIKYIPLTVIPALIASYIIPIAILPMLSKWIMRMRMPKQGAQEMSAEDQGLWRAARWFMSVSRNLLTKKWKQIATVVGALVLVSASVSIMGTGKVQVVQFSKADDNPYVSVDARFKHGLTFADRSAVGEQIEQLLIEEKGVAKFFYYQQSADGLFIFAELKDILERDDTQKSKEIVTRLKAGTMDIANIDDVIVGELGVGPPEEDYQIQVQLNDNDPVVLEKAATEVGNHLRSLEHITRVDDGFTGKGESEVRVVLDRTKVQLAGLSSFEIGQQLKAVIGETTVTKYAGEGGSADVILKNGALPGNVDAIRSLPLTSRTGQTVRVSDVATVEQTTAVGAIQRFDGLRFVSVRARIDDSKNLVTVQQKFNEYLTDDKLASLGIDSRDSRGEFDEIAKSFTQLGMALAAAIILVYIFLVLQFKSFTQPLVMLVTVPLSLTGVFPALLLTGSDLGFLELLGVTILVGIVVSVGIFLMDYANQLVKERGYTAKEAITQAVGVRFRPIVLTKLVVIGGLLPLAVESGFWRGLAVVIMGGIALSGFLSLIVLPVLYVWIQAARDKIHGAGNHTVN</sequence>
<dbReference type="GO" id="GO:0042910">
    <property type="term" value="F:xenobiotic transmembrane transporter activity"/>
    <property type="evidence" value="ECO:0007669"/>
    <property type="project" value="TreeGrafter"/>
</dbReference>
<dbReference type="InterPro" id="IPR001036">
    <property type="entry name" value="Acrflvin-R"/>
</dbReference>
<keyword evidence="1" id="KW-0472">Membrane</keyword>
<keyword evidence="1" id="KW-0812">Transmembrane</keyword>
<feature type="transmembrane region" description="Helical" evidence="1">
    <location>
        <begin position="422"/>
        <end position="445"/>
    </location>
</feature>
<feature type="transmembrane region" description="Helical" evidence="1">
    <location>
        <begin position="372"/>
        <end position="389"/>
    </location>
</feature>
<dbReference type="Gene3D" id="3.30.70.1440">
    <property type="entry name" value="Multidrug efflux transporter AcrB pore domain"/>
    <property type="match status" value="1"/>
</dbReference>
<evidence type="ECO:0000313" key="2">
    <source>
        <dbReference type="EMBL" id="OGY84034.1"/>
    </source>
</evidence>
<proteinExistence type="predicted"/>
<protein>
    <recommendedName>
        <fullName evidence="4">SSD domain-containing protein</fullName>
    </recommendedName>
</protein>
<dbReference type="InterPro" id="IPR027463">
    <property type="entry name" value="AcrB_DN_DC_subdom"/>
</dbReference>
<dbReference type="PANTHER" id="PTHR32063:SF0">
    <property type="entry name" value="SWARMING MOTILITY PROTEIN SWRC"/>
    <property type="match status" value="1"/>
</dbReference>
<feature type="transmembrane region" description="Helical" evidence="1">
    <location>
        <begin position="991"/>
        <end position="1011"/>
    </location>
</feature>
<feature type="transmembrane region" description="Helical" evidence="1">
    <location>
        <begin position="920"/>
        <end position="940"/>
    </location>
</feature>
<dbReference type="AlphaFoldDB" id="A0A1G2B4D9"/>
<dbReference type="Gene3D" id="3.30.70.1430">
    <property type="entry name" value="Multidrug efflux transporter AcrB pore domain"/>
    <property type="match status" value="2"/>
</dbReference>
<feature type="transmembrane region" description="Helical" evidence="1">
    <location>
        <begin position="894"/>
        <end position="913"/>
    </location>
</feature>
<feature type="transmembrane region" description="Helical" evidence="1">
    <location>
        <begin position="497"/>
        <end position="520"/>
    </location>
</feature>
<dbReference type="Proteomes" id="UP000179164">
    <property type="component" value="Unassembled WGS sequence"/>
</dbReference>
<gene>
    <name evidence="2" type="ORF">A2898_02085</name>
</gene>
<dbReference type="SUPFAM" id="SSF82693">
    <property type="entry name" value="Multidrug efflux transporter AcrB pore domain, PN1, PN2, PC1 and PC2 subdomains"/>
    <property type="match status" value="1"/>
</dbReference>
<name>A0A1G2B4D9_9BACT</name>
<dbReference type="SUPFAM" id="SSF82866">
    <property type="entry name" value="Multidrug efflux transporter AcrB transmembrane domain"/>
    <property type="match status" value="2"/>
</dbReference>
<keyword evidence="1" id="KW-1133">Transmembrane helix</keyword>
<feature type="transmembrane region" description="Helical" evidence="1">
    <location>
        <begin position="1017"/>
        <end position="1046"/>
    </location>
</feature>
<evidence type="ECO:0000256" key="1">
    <source>
        <dbReference type="SAM" id="Phobius"/>
    </source>
</evidence>
<feature type="transmembrane region" description="Helical" evidence="1">
    <location>
        <begin position="32"/>
        <end position="51"/>
    </location>
</feature>
<dbReference type="Gene3D" id="3.30.70.1320">
    <property type="entry name" value="Multidrug efflux transporter AcrB pore domain like"/>
    <property type="match status" value="1"/>
</dbReference>
<evidence type="ECO:0000313" key="3">
    <source>
        <dbReference type="Proteomes" id="UP000179164"/>
    </source>
</evidence>
<dbReference type="SUPFAM" id="SSF82714">
    <property type="entry name" value="Multidrug efflux transporter AcrB TolC docking domain, DN and DC subdomains"/>
    <property type="match status" value="2"/>
</dbReference>
<dbReference type="Pfam" id="PF00873">
    <property type="entry name" value="ACR_tran"/>
    <property type="match status" value="1"/>
</dbReference>
<reference evidence="2 3" key="1">
    <citation type="journal article" date="2016" name="Nat. Commun.">
        <title>Thousands of microbial genomes shed light on interconnected biogeochemical processes in an aquifer system.</title>
        <authorList>
            <person name="Anantharaman K."/>
            <person name="Brown C.T."/>
            <person name="Hug L.A."/>
            <person name="Sharon I."/>
            <person name="Castelle C.J."/>
            <person name="Probst A.J."/>
            <person name="Thomas B.C."/>
            <person name="Singh A."/>
            <person name="Wilkins M.J."/>
            <person name="Karaoz U."/>
            <person name="Brodie E.L."/>
            <person name="Williams K.H."/>
            <person name="Hubbard S.S."/>
            <person name="Banfield J.F."/>
        </authorList>
    </citation>
    <scope>NUCLEOTIDE SEQUENCE [LARGE SCALE GENOMIC DNA]</scope>
</reference>
<dbReference type="STRING" id="1798543.A2898_02085"/>
<organism evidence="2 3">
    <name type="scientific">Candidatus Kerfeldbacteria bacterium RIFCSPLOWO2_01_FULL_48_11</name>
    <dbReference type="NCBI Taxonomy" id="1798543"/>
    <lineage>
        <taxon>Bacteria</taxon>
        <taxon>Candidatus Kerfeldiibacteriota</taxon>
    </lineage>
</organism>
<evidence type="ECO:0008006" key="4">
    <source>
        <dbReference type="Google" id="ProtNLM"/>
    </source>
</evidence>
<dbReference type="PRINTS" id="PR00702">
    <property type="entry name" value="ACRIFLAVINRP"/>
</dbReference>
<feature type="transmembrane region" description="Helical" evidence="1">
    <location>
        <begin position="566"/>
        <end position="584"/>
    </location>
</feature>
<comment type="caution">
    <text evidence="2">The sequence shown here is derived from an EMBL/GenBank/DDBJ whole genome shotgun (WGS) entry which is preliminary data.</text>
</comment>
<dbReference type="EMBL" id="MHKE01000012">
    <property type="protein sequence ID" value="OGY84034.1"/>
    <property type="molecule type" value="Genomic_DNA"/>
</dbReference>
<feature type="transmembrane region" description="Helical" evidence="1">
    <location>
        <begin position="396"/>
        <end position="416"/>
    </location>
</feature>
<accession>A0A1G2B4D9</accession>
<feature type="transmembrane region" description="Helical" evidence="1">
    <location>
        <begin position="466"/>
        <end position="491"/>
    </location>
</feature>